<name>A0A261UC48_9BORD</name>
<protein>
    <submittedName>
        <fullName evidence="7">IclR family transcriptional regulator</fullName>
    </submittedName>
</protein>
<evidence type="ECO:0000256" key="4">
    <source>
        <dbReference type="SAM" id="MobiDB-lite"/>
    </source>
</evidence>
<feature type="region of interest" description="Disordered" evidence="4">
    <location>
        <begin position="1"/>
        <end position="28"/>
    </location>
</feature>
<dbReference type="InterPro" id="IPR011991">
    <property type="entry name" value="ArsR-like_HTH"/>
</dbReference>
<keyword evidence="2" id="KW-0238">DNA-binding</keyword>
<feature type="domain" description="IclR-ED" evidence="6">
    <location>
        <begin position="91"/>
        <end position="269"/>
    </location>
</feature>
<dbReference type="GO" id="GO:0045892">
    <property type="term" value="P:negative regulation of DNA-templated transcription"/>
    <property type="evidence" value="ECO:0007669"/>
    <property type="project" value="TreeGrafter"/>
</dbReference>
<organism evidence="7 8">
    <name type="scientific">Bordetella genomosp. 11</name>
    <dbReference type="NCBI Taxonomy" id="1416808"/>
    <lineage>
        <taxon>Bacteria</taxon>
        <taxon>Pseudomonadati</taxon>
        <taxon>Pseudomonadota</taxon>
        <taxon>Betaproteobacteria</taxon>
        <taxon>Burkholderiales</taxon>
        <taxon>Alcaligenaceae</taxon>
        <taxon>Bordetella</taxon>
    </lineage>
</organism>
<dbReference type="InterPro" id="IPR005471">
    <property type="entry name" value="Tscrpt_reg_IclR_N"/>
</dbReference>
<dbReference type="Pfam" id="PF09339">
    <property type="entry name" value="HTH_IclR"/>
    <property type="match status" value="1"/>
</dbReference>
<dbReference type="Proteomes" id="UP000215767">
    <property type="component" value="Unassembled WGS sequence"/>
</dbReference>
<dbReference type="SUPFAM" id="SSF46785">
    <property type="entry name" value="Winged helix' DNA-binding domain"/>
    <property type="match status" value="1"/>
</dbReference>
<evidence type="ECO:0000313" key="7">
    <source>
        <dbReference type="EMBL" id="OZI59518.1"/>
    </source>
</evidence>
<dbReference type="OrthoDB" id="13103at2"/>
<sequence>MPELSLPPAAGRPLAPAAEDASPQAAGPRTLRRGLQVLAALRDHGTDGLCVTDLARYTGIQRPTIYRLMAALMEAGLAQPVPGTKRYRAQLTQEMGVPEADPRLRQTLPALRRLAQRTGDAVFLVVREGDESVSLHREIGGYPVQILATYAGKRQPLGVGSGGMALLAALPDDEARSIVDRNAAHLDEYGGMTSHEMLRLIENTRARGYSVVGNHAVRGALGVGCALLDAQGLPVLAISVTAIIDRMPAQRQREIAGWIKAELARLQQN</sequence>
<feature type="domain" description="HTH iclR-type" evidence="5">
    <location>
        <begin position="28"/>
        <end position="91"/>
    </location>
</feature>
<dbReference type="EMBL" id="NEVS01000004">
    <property type="protein sequence ID" value="OZI59518.1"/>
    <property type="molecule type" value="Genomic_DNA"/>
</dbReference>
<dbReference type="PROSITE" id="PS51077">
    <property type="entry name" value="HTH_ICLR"/>
    <property type="match status" value="1"/>
</dbReference>
<dbReference type="PANTHER" id="PTHR30136">
    <property type="entry name" value="HELIX-TURN-HELIX TRANSCRIPTIONAL REGULATOR, ICLR FAMILY"/>
    <property type="match status" value="1"/>
</dbReference>
<dbReference type="InterPro" id="IPR029016">
    <property type="entry name" value="GAF-like_dom_sf"/>
</dbReference>
<comment type="caution">
    <text evidence="7">The sequence shown here is derived from an EMBL/GenBank/DDBJ whole genome shotgun (WGS) entry which is preliminary data.</text>
</comment>
<evidence type="ECO:0000256" key="3">
    <source>
        <dbReference type="ARBA" id="ARBA00023163"/>
    </source>
</evidence>
<accession>A0A261UC48</accession>
<dbReference type="PANTHER" id="PTHR30136:SF39">
    <property type="entry name" value="TRANSCRIPTIONAL REGULATORY PROTEIN"/>
    <property type="match status" value="1"/>
</dbReference>
<dbReference type="Gene3D" id="3.30.450.40">
    <property type="match status" value="1"/>
</dbReference>
<evidence type="ECO:0000259" key="5">
    <source>
        <dbReference type="PROSITE" id="PS51077"/>
    </source>
</evidence>
<reference evidence="8" key="1">
    <citation type="submission" date="2017-05" db="EMBL/GenBank/DDBJ databases">
        <title>Complete and WGS of Bordetella genogroups.</title>
        <authorList>
            <person name="Spilker T."/>
            <person name="Lipuma J."/>
        </authorList>
    </citation>
    <scope>NUCLEOTIDE SEQUENCE [LARGE SCALE GENOMIC DNA]</scope>
    <source>
        <strain evidence="8">AU8856</strain>
    </source>
</reference>
<evidence type="ECO:0000256" key="1">
    <source>
        <dbReference type="ARBA" id="ARBA00023015"/>
    </source>
</evidence>
<dbReference type="CDD" id="cd00090">
    <property type="entry name" value="HTH_ARSR"/>
    <property type="match status" value="1"/>
</dbReference>
<proteinExistence type="predicted"/>
<dbReference type="RefSeq" id="WP_094840953.1">
    <property type="nucleotide sequence ID" value="NZ_NEVS01000004.1"/>
</dbReference>
<dbReference type="Gene3D" id="1.10.10.10">
    <property type="entry name" value="Winged helix-like DNA-binding domain superfamily/Winged helix DNA-binding domain"/>
    <property type="match status" value="1"/>
</dbReference>
<dbReference type="InterPro" id="IPR050707">
    <property type="entry name" value="HTH_MetabolicPath_Reg"/>
</dbReference>
<keyword evidence="3" id="KW-0804">Transcription</keyword>
<dbReference type="InterPro" id="IPR036390">
    <property type="entry name" value="WH_DNA-bd_sf"/>
</dbReference>
<dbReference type="AlphaFoldDB" id="A0A261UC48"/>
<dbReference type="GO" id="GO:0003677">
    <property type="term" value="F:DNA binding"/>
    <property type="evidence" value="ECO:0007669"/>
    <property type="project" value="UniProtKB-KW"/>
</dbReference>
<dbReference type="GO" id="GO:0003700">
    <property type="term" value="F:DNA-binding transcription factor activity"/>
    <property type="evidence" value="ECO:0007669"/>
    <property type="project" value="TreeGrafter"/>
</dbReference>
<dbReference type="InterPro" id="IPR014757">
    <property type="entry name" value="Tscrpt_reg_IclR_C"/>
</dbReference>
<dbReference type="Pfam" id="PF01614">
    <property type="entry name" value="IclR_C"/>
    <property type="match status" value="1"/>
</dbReference>
<evidence type="ECO:0000313" key="8">
    <source>
        <dbReference type="Proteomes" id="UP000215767"/>
    </source>
</evidence>
<dbReference type="PROSITE" id="PS51078">
    <property type="entry name" value="ICLR_ED"/>
    <property type="match status" value="1"/>
</dbReference>
<evidence type="ECO:0000256" key="2">
    <source>
        <dbReference type="ARBA" id="ARBA00023125"/>
    </source>
</evidence>
<keyword evidence="1" id="KW-0805">Transcription regulation</keyword>
<dbReference type="InterPro" id="IPR036388">
    <property type="entry name" value="WH-like_DNA-bd_sf"/>
</dbReference>
<keyword evidence="8" id="KW-1185">Reference proteome</keyword>
<gene>
    <name evidence="7" type="ORF">CAL28_08240</name>
</gene>
<evidence type="ECO:0000259" key="6">
    <source>
        <dbReference type="PROSITE" id="PS51078"/>
    </source>
</evidence>
<dbReference type="SUPFAM" id="SSF55781">
    <property type="entry name" value="GAF domain-like"/>
    <property type="match status" value="1"/>
</dbReference>
<feature type="compositionally biased region" description="Low complexity" evidence="4">
    <location>
        <begin position="7"/>
        <end position="28"/>
    </location>
</feature>